<dbReference type="EMBL" id="UYIN01000024">
    <property type="protein sequence ID" value="VDG74718.1"/>
    <property type="molecule type" value="Genomic_DNA"/>
</dbReference>
<accession>A0ABY6T0W8</accession>
<name>A0ABY6T0W8_9CLOT</name>
<protein>
    <submittedName>
        <fullName evidence="1">Uncharacterized protein</fullName>
    </submittedName>
</protein>
<proteinExistence type="predicted"/>
<dbReference type="Proteomes" id="UP000277570">
    <property type="component" value="Unassembled WGS sequence"/>
</dbReference>
<dbReference type="RefSeq" id="WP_125150267.1">
    <property type="nucleotide sequence ID" value="NZ_UYIN01000024.1"/>
</dbReference>
<evidence type="ECO:0000313" key="1">
    <source>
        <dbReference type="EMBL" id="VDG74718.1"/>
    </source>
</evidence>
<sequence>MADEKVKVSSLVTVAPKTTDKVLITTTDDSGQLQTRNALLSDIRNLAASLEDSEDKAINVKIANEIVKKVTDLASEVDTSFETVNQNFTNVNNAISKNRDNITTANENMTAHEEDTDLHVTAEKQQKWDGYDQSIKDVKEIADNNTTQLKDLANPSILINGDFRKPINQRNFSRRSYTGSNWAYGIDRWVIGILDSAGQSECVLNDGYISLKSKANDGCINIYQILENPHLYYGKTLTGSFKYRIVKGQPNSFNVSAYNNLVKNGAFFNSNTSENKLIADGEWHVYTFTYTVSGQKLEDNFTSLLIGIGSLVKNVSDEDYTWVKPTVDTQIDIEWVKLELGSIATPFIPRPYAEELALCRRYYEISSGDIIISGFKSSTGYEAEWTYTVEKRINPTIDYGNNGIETPKKLYGFIPGSLGNLDMDFSVRADVKKCRFVTNSFKSDDNNQAGTAISLTGWFSADSEIR</sequence>
<gene>
    <name evidence="1" type="ORF">NCTC10913_04962</name>
</gene>
<evidence type="ECO:0000313" key="2">
    <source>
        <dbReference type="Proteomes" id="UP000277570"/>
    </source>
</evidence>
<comment type="caution">
    <text evidence="1">The sequence shown here is derived from an EMBL/GenBank/DDBJ whole genome shotgun (WGS) entry which is preliminary data.</text>
</comment>
<reference evidence="1 2" key="1">
    <citation type="submission" date="2018-11" db="EMBL/GenBank/DDBJ databases">
        <authorList>
            <consortium name="Pathogen Informatics"/>
        </authorList>
    </citation>
    <scope>NUCLEOTIDE SEQUENCE [LARGE SCALE GENOMIC DNA]</scope>
    <source>
        <strain evidence="1 2">NCTC10913</strain>
    </source>
</reference>
<keyword evidence="2" id="KW-1185">Reference proteome</keyword>
<organism evidence="1 2">
    <name type="scientific">Clostridium carnis</name>
    <dbReference type="NCBI Taxonomy" id="1530"/>
    <lineage>
        <taxon>Bacteria</taxon>
        <taxon>Bacillati</taxon>
        <taxon>Bacillota</taxon>
        <taxon>Clostridia</taxon>
        <taxon>Eubacteriales</taxon>
        <taxon>Clostridiaceae</taxon>
        <taxon>Clostridium</taxon>
    </lineage>
</organism>